<dbReference type="FunFam" id="3.40.50.720:FF:000173">
    <property type="entry name" value="3-oxoacyl-[acyl-carrier protein] reductase"/>
    <property type="match status" value="1"/>
</dbReference>
<evidence type="ECO:0000256" key="4">
    <source>
        <dbReference type="ARBA" id="ARBA00050226"/>
    </source>
</evidence>
<dbReference type="InterPro" id="IPR002347">
    <property type="entry name" value="SDR_fam"/>
</dbReference>
<comment type="caution">
    <text evidence="9">The sequence shown here is derived from an EMBL/GenBank/DDBJ whole genome shotgun (WGS) entry which is preliminary data.</text>
</comment>
<dbReference type="AlphaFoldDB" id="A0A917UYI5"/>
<keyword evidence="2" id="KW-0560">Oxidoreductase</keyword>
<name>A0A917UYI5_9PSED</name>
<dbReference type="Pfam" id="PF13561">
    <property type="entry name" value="adh_short_C2"/>
    <property type="match status" value="1"/>
</dbReference>
<dbReference type="PRINTS" id="PR00080">
    <property type="entry name" value="SDRFAMILY"/>
</dbReference>
<comment type="pathway">
    <text evidence="5">Aromatic compound metabolism; p-cumate degradation; acetaldehyde and pyruvate from p-cumate: step 2/7.</text>
</comment>
<reference evidence="9" key="2">
    <citation type="submission" date="2020-09" db="EMBL/GenBank/DDBJ databases">
        <authorList>
            <person name="Sun Q."/>
            <person name="Ohkuma M."/>
        </authorList>
    </citation>
    <scope>NUCLEOTIDE SEQUENCE</scope>
    <source>
        <strain evidence="9">JCM 30078</strain>
    </source>
</reference>
<organism evidence="9 10">
    <name type="scientific">Pseudomonas matsuisoli</name>
    <dbReference type="NCBI Taxonomy" id="1515666"/>
    <lineage>
        <taxon>Bacteria</taxon>
        <taxon>Pseudomonadati</taxon>
        <taxon>Pseudomonadota</taxon>
        <taxon>Gammaproteobacteria</taxon>
        <taxon>Pseudomonadales</taxon>
        <taxon>Pseudomonadaceae</taxon>
        <taxon>Pseudomonas</taxon>
    </lineage>
</organism>
<dbReference type="PRINTS" id="PR00081">
    <property type="entry name" value="GDHRDH"/>
</dbReference>
<evidence type="ECO:0000259" key="8">
    <source>
        <dbReference type="SMART" id="SM00822"/>
    </source>
</evidence>
<comment type="similarity">
    <text evidence="1">Belongs to the short-chain dehydrogenases/reductases (SDR) family.</text>
</comment>
<reference evidence="9" key="1">
    <citation type="journal article" date="2014" name="Int. J. Syst. Evol. Microbiol.">
        <title>Complete genome sequence of Corynebacterium casei LMG S-19264T (=DSM 44701T), isolated from a smear-ripened cheese.</title>
        <authorList>
            <consortium name="US DOE Joint Genome Institute (JGI-PGF)"/>
            <person name="Walter F."/>
            <person name="Albersmeier A."/>
            <person name="Kalinowski J."/>
            <person name="Ruckert C."/>
        </authorList>
    </citation>
    <scope>NUCLEOTIDE SEQUENCE</scope>
    <source>
        <strain evidence="9">JCM 30078</strain>
    </source>
</reference>
<sequence length="242" mass="26165">MTETVLVTGSSRGIGRAIALRLAQSGYDIVLHCRSRRDEADAVREAIEALGRKARVLQFDISDRASCRATLEQDVDTHGAYYGVVCNAGLTRDGAFPALSDDDWDLVLRTNLDGFYNVLHPLTMPMVRRRQPGRIVCITSVSGMIGNRGQVNYSASKAGVIGAAKALAVELGKRRITVNCVAPGLIETEMLHEDLPVEDMLKMIPAQRMGTAEEVAGAVNFLMSEEAGYITRQVLAVNGGLC</sequence>
<dbReference type="InterPro" id="IPR036291">
    <property type="entry name" value="NAD(P)-bd_dom_sf"/>
</dbReference>
<dbReference type="InterPro" id="IPR050259">
    <property type="entry name" value="SDR"/>
</dbReference>
<dbReference type="SUPFAM" id="SSF51735">
    <property type="entry name" value="NAD(P)-binding Rossmann-fold domains"/>
    <property type="match status" value="1"/>
</dbReference>
<dbReference type="Gene3D" id="3.40.50.720">
    <property type="entry name" value="NAD(P)-binding Rossmann-like Domain"/>
    <property type="match status" value="1"/>
</dbReference>
<evidence type="ECO:0000256" key="3">
    <source>
        <dbReference type="ARBA" id="ARBA00042907"/>
    </source>
</evidence>
<dbReference type="RefSeq" id="WP_188983682.1">
    <property type="nucleotide sequence ID" value="NZ_BMPO01000005.1"/>
</dbReference>
<dbReference type="PANTHER" id="PTHR42879">
    <property type="entry name" value="3-OXOACYL-(ACYL-CARRIER-PROTEIN) REDUCTASE"/>
    <property type="match status" value="1"/>
</dbReference>
<evidence type="ECO:0000256" key="1">
    <source>
        <dbReference type="ARBA" id="ARBA00006484"/>
    </source>
</evidence>
<dbReference type="EMBL" id="BMPO01000005">
    <property type="protein sequence ID" value="GGJ99129.1"/>
    <property type="molecule type" value="Genomic_DNA"/>
</dbReference>
<keyword evidence="10" id="KW-1185">Reference proteome</keyword>
<proteinExistence type="inferred from homology"/>
<dbReference type="CDD" id="cd05333">
    <property type="entry name" value="BKR_SDR_c"/>
    <property type="match status" value="1"/>
</dbReference>
<dbReference type="NCBIfam" id="NF009466">
    <property type="entry name" value="PRK12826.1-2"/>
    <property type="match status" value="1"/>
</dbReference>
<dbReference type="GO" id="GO:0018511">
    <property type="term" value="F:2,3-dihydroxy-2,3-dihydro-p-cumate dehydrogenase activity"/>
    <property type="evidence" value="ECO:0007669"/>
    <property type="project" value="UniProtKB-EC"/>
</dbReference>
<dbReference type="NCBIfam" id="TIGR01831">
    <property type="entry name" value="fabG_rel"/>
    <property type="match status" value="1"/>
</dbReference>
<evidence type="ECO:0000256" key="5">
    <source>
        <dbReference type="ARBA" id="ARBA00060518"/>
    </source>
</evidence>
<protein>
    <recommendedName>
        <fullName evidence="7">2,3-dihydroxy-2,3-dihydro-p-cumate dehydrogenase</fullName>
        <ecNumber evidence="6">1.3.1.58</ecNumber>
    </recommendedName>
    <alternativeName>
        <fullName evidence="3">Biphenyl-2,3-dihydro-2,3-diol dehydrogenase</fullName>
    </alternativeName>
</protein>
<dbReference type="NCBIfam" id="NF004200">
    <property type="entry name" value="PRK05653.1-5"/>
    <property type="match status" value="1"/>
</dbReference>
<gene>
    <name evidence="9" type="primary">fabG</name>
    <name evidence="9" type="ORF">GCM10009304_26230</name>
</gene>
<accession>A0A917UYI5</accession>
<comment type="catalytic activity">
    <reaction evidence="4">
        <text>(2R,3S)-2,3-dihydroxy-2,3-dihydro-p-cumate + NAD(+) = 2,3-dihydroxy-p-cumate + NADH + H(+)</text>
        <dbReference type="Rhea" id="RHEA:23772"/>
        <dbReference type="ChEBI" id="CHEBI:15378"/>
        <dbReference type="ChEBI" id="CHEBI:36647"/>
        <dbReference type="ChEBI" id="CHEBI:57540"/>
        <dbReference type="ChEBI" id="CHEBI:57945"/>
        <dbReference type="ChEBI" id="CHEBI:58420"/>
        <dbReference type="EC" id="1.3.1.58"/>
    </reaction>
</comment>
<evidence type="ECO:0000256" key="2">
    <source>
        <dbReference type="ARBA" id="ARBA00023002"/>
    </source>
</evidence>
<evidence type="ECO:0000313" key="9">
    <source>
        <dbReference type="EMBL" id="GGJ99129.1"/>
    </source>
</evidence>
<dbReference type="EC" id="1.3.1.58" evidence="6"/>
<evidence type="ECO:0000313" key="10">
    <source>
        <dbReference type="Proteomes" id="UP000635983"/>
    </source>
</evidence>
<evidence type="ECO:0000256" key="7">
    <source>
        <dbReference type="ARBA" id="ARBA00073443"/>
    </source>
</evidence>
<dbReference type="InterPro" id="IPR057326">
    <property type="entry name" value="KR_dom"/>
</dbReference>
<dbReference type="PANTHER" id="PTHR42879:SF2">
    <property type="entry name" value="3-OXOACYL-[ACYL-CARRIER-PROTEIN] REDUCTASE FABG"/>
    <property type="match status" value="1"/>
</dbReference>
<feature type="domain" description="Ketoreductase" evidence="8">
    <location>
        <begin position="3"/>
        <end position="188"/>
    </location>
</feature>
<dbReference type="Proteomes" id="UP000635983">
    <property type="component" value="Unassembled WGS sequence"/>
</dbReference>
<dbReference type="SMART" id="SM00822">
    <property type="entry name" value="PKS_KR"/>
    <property type="match status" value="1"/>
</dbReference>
<evidence type="ECO:0000256" key="6">
    <source>
        <dbReference type="ARBA" id="ARBA00066455"/>
    </source>
</evidence>
<dbReference type="InterPro" id="IPR011285">
    <property type="entry name" value="FabG-rel"/>
</dbReference>